<dbReference type="Pfam" id="PF02517">
    <property type="entry name" value="Rce1-like"/>
    <property type="match status" value="1"/>
</dbReference>
<proteinExistence type="predicted"/>
<dbReference type="InterPro" id="IPR003675">
    <property type="entry name" value="Rce1/LyrA-like_dom"/>
</dbReference>
<dbReference type="RefSeq" id="WP_073317282.1">
    <property type="nucleotide sequence ID" value="NZ_FQWD01000001.1"/>
</dbReference>
<feature type="transmembrane region" description="Helical" evidence="1">
    <location>
        <begin position="84"/>
        <end position="113"/>
    </location>
</feature>
<feature type="transmembrane region" description="Helical" evidence="1">
    <location>
        <begin position="219"/>
        <end position="237"/>
    </location>
</feature>
<evidence type="ECO:0000256" key="1">
    <source>
        <dbReference type="SAM" id="Phobius"/>
    </source>
</evidence>
<feature type="transmembrane region" description="Helical" evidence="1">
    <location>
        <begin position="179"/>
        <end position="198"/>
    </location>
</feature>
<feature type="transmembrane region" description="Helical" evidence="1">
    <location>
        <begin position="42"/>
        <end position="63"/>
    </location>
</feature>
<gene>
    <name evidence="3" type="ORF">SAMN05216361_0492</name>
</gene>
<dbReference type="STRING" id="634436.SAMN05216361_0492"/>
<keyword evidence="1" id="KW-0472">Membrane</keyword>
<feature type="transmembrane region" description="Helical" evidence="1">
    <location>
        <begin position="9"/>
        <end position="30"/>
    </location>
</feature>
<keyword evidence="4" id="KW-1185">Reference proteome</keyword>
<dbReference type="OrthoDB" id="193898at2"/>
<dbReference type="GO" id="GO:0080120">
    <property type="term" value="P:CAAX-box protein maturation"/>
    <property type="evidence" value="ECO:0007669"/>
    <property type="project" value="UniProtKB-ARBA"/>
</dbReference>
<keyword evidence="1" id="KW-1133">Transmembrane helix</keyword>
<dbReference type="PANTHER" id="PTHR39430:SF1">
    <property type="entry name" value="PROTEASE"/>
    <property type="match status" value="1"/>
</dbReference>
<reference evidence="4" key="1">
    <citation type="submission" date="2016-11" db="EMBL/GenBank/DDBJ databases">
        <authorList>
            <person name="Varghese N."/>
            <person name="Submissions S."/>
        </authorList>
    </citation>
    <scope>NUCLEOTIDE SEQUENCE [LARGE SCALE GENOMIC DNA]</scope>
    <source>
        <strain evidence="4">CGMCC 1.8995</strain>
    </source>
</reference>
<keyword evidence="1" id="KW-0812">Transmembrane</keyword>
<dbReference type="EMBL" id="FQWD01000001">
    <property type="protein sequence ID" value="SHF81447.1"/>
    <property type="molecule type" value="Genomic_DNA"/>
</dbReference>
<dbReference type="GO" id="GO:0004175">
    <property type="term" value="F:endopeptidase activity"/>
    <property type="evidence" value="ECO:0007669"/>
    <property type="project" value="UniProtKB-ARBA"/>
</dbReference>
<dbReference type="AlphaFoldDB" id="A0A1M5EQJ2"/>
<evidence type="ECO:0000259" key="2">
    <source>
        <dbReference type="Pfam" id="PF02517"/>
    </source>
</evidence>
<dbReference type="PANTHER" id="PTHR39430">
    <property type="entry name" value="MEMBRANE-ASSOCIATED PROTEASE-RELATED"/>
    <property type="match status" value="1"/>
</dbReference>
<dbReference type="Proteomes" id="UP000184520">
    <property type="component" value="Unassembled WGS sequence"/>
</dbReference>
<feature type="domain" description="CAAX prenyl protease 2/Lysostaphin resistance protein A-like" evidence="2">
    <location>
        <begin position="125"/>
        <end position="215"/>
    </location>
</feature>
<protein>
    <recommendedName>
        <fullName evidence="2">CAAX prenyl protease 2/Lysostaphin resistance protein A-like domain-containing protein</fullName>
    </recommendedName>
</protein>
<feature type="transmembrane region" description="Helical" evidence="1">
    <location>
        <begin position="125"/>
        <end position="143"/>
    </location>
</feature>
<evidence type="ECO:0000313" key="4">
    <source>
        <dbReference type="Proteomes" id="UP000184520"/>
    </source>
</evidence>
<name>A0A1M5EQJ2_9ALTE</name>
<feature type="transmembrane region" description="Helical" evidence="1">
    <location>
        <begin position="249"/>
        <end position="269"/>
    </location>
</feature>
<sequence>MLNAMKGNVFIRLLSFYVCVTVGMFLTELTLSKPLEYYLSPFSGYAVQIAFRICNLLVLLLFVQQFHKHCDGVSLRQTTLLKPVNVRLVFGFGLLGAGLLSLVALILFAAGITTHSLTTDATSEIYPLVVLLTLAALFEQILLNGVLLVSLVRKIRPEFALLIAGGFFSYLHLSNDHFSLVGAVNTYLAGCLFGVIFLKTQSLWPALAFHLCWNVSQSLIWGFNVSGYAFISLVSTQSAGHPLLTGGNYGLEGSLVTLAVNAALIWFLFKNTSTPWWRRRNATVLN</sequence>
<evidence type="ECO:0000313" key="3">
    <source>
        <dbReference type="EMBL" id="SHF81447.1"/>
    </source>
</evidence>
<accession>A0A1M5EQJ2</accession>
<feature type="transmembrane region" description="Helical" evidence="1">
    <location>
        <begin position="155"/>
        <end position="173"/>
    </location>
</feature>
<organism evidence="3 4">
    <name type="scientific">Marisediminitalea aggregata</name>
    <dbReference type="NCBI Taxonomy" id="634436"/>
    <lineage>
        <taxon>Bacteria</taxon>
        <taxon>Pseudomonadati</taxon>
        <taxon>Pseudomonadota</taxon>
        <taxon>Gammaproteobacteria</taxon>
        <taxon>Alteromonadales</taxon>
        <taxon>Alteromonadaceae</taxon>
        <taxon>Marisediminitalea</taxon>
    </lineage>
</organism>